<dbReference type="AlphaFoldDB" id="A0AAD7GJ53"/>
<dbReference type="EMBL" id="JARKIE010000065">
    <property type="protein sequence ID" value="KAJ7690424.1"/>
    <property type="molecule type" value="Genomic_DNA"/>
</dbReference>
<proteinExistence type="predicted"/>
<sequence>MLAELKSRAKSTTELQRVIPIVQRLVEEGRVISCSTRLVDLDTGHTLFLYLGDRYGDDSMQYVNHEGLGDSRKPFEKLKDLKQATARKYLVKGVQVAKQKGYNIIQDGFHENIIDAYGKAVHAMAFVNTPNRDQTTMRHGPLPRLRGLWGMALY</sequence>
<evidence type="ECO:0000313" key="1">
    <source>
        <dbReference type="EMBL" id="KAJ7690424.1"/>
    </source>
</evidence>
<comment type="caution">
    <text evidence="1">The sequence shown here is derived from an EMBL/GenBank/DDBJ whole genome shotgun (WGS) entry which is preliminary data.</text>
</comment>
<organism evidence="1 2">
    <name type="scientific">Mycena rosella</name>
    <name type="common">Pink bonnet</name>
    <name type="synonym">Agaricus rosellus</name>
    <dbReference type="NCBI Taxonomy" id="1033263"/>
    <lineage>
        <taxon>Eukaryota</taxon>
        <taxon>Fungi</taxon>
        <taxon>Dikarya</taxon>
        <taxon>Basidiomycota</taxon>
        <taxon>Agaricomycotina</taxon>
        <taxon>Agaricomycetes</taxon>
        <taxon>Agaricomycetidae</taxon>
        <taxon>Agaricales</taxon>
        <taxon>Marasmiineae</taxon>
        <taxon>Mycenaceae</taxon>
        <taxon>Mycena</taxon>
    </lineage>
</organism>
<accession>A0AAD7GJ53</accession>
<keyword evidence="2" id="KW-1185">Reference proteome</keyword>
<evidence type="ECO:0000313" key="2">
    <source>
        <dbReference type="Proteomes" id="UP001221757"/>
    </source>
</evidence>
<gene>
    <name evidence="1" type="ORF">B0H17DRAFT_1201755</name>
</gene>
<protein>
    <submittedName>
        <fullName evidence="1">Uncharacterized protein</fullName>
    </submittedName>
</protein>
<name>A0AAD7GJ53_MYCRO</name>
<dbReference type="Proteomes" id="UP001221757">
    <property type="component" value="Unassembled WGS sequence"/>
</dbReference>
<reference evidence="1" key="1">
    <citation type="submission" date="2023-03" db="EMBL/GenBank/DDBJ databases">
        <title>Massive genome expansion in bonnet fungi (Mycena s.s.) driven by repeated elements and novel gene families across ecological guilds.</title>
        <authorList>
            <consortium name="Lawrence Berkeley National Laboratory"/>
            <person name="Harder C.B."/>
            <person name="Miyauchi S."/>
            <person name="Viragh M."/>
            <person name="Kuo A."/>
            <person name="Thoen E."/>
            <person name="Andreopoulos B."/>
            <person name="Lu D."/>
            <person name="Skrede I."/>
            <person name="Drula E."/>
            <person name="Henrissat B."/>
            <person name="Morin E."/>
            <person name="Kohler A."/>
            <person name="Barry K."/>
            <person name="LaButti K."/>
            <person name="Morin E."/>
            <person name="Salamov A."/>
            <person name="Lipzen A."/>
            <person name="Mereny Z."/>
            <person name="Hegedus B."/>
            <person name="Baldrian P."/>
            <person name="Stursova M."/>
            <person name="Weitz H."/>
            <person name="Taylor A."/>
            <person name="Grigoriev I.V."/>
            <person name="Nagy L.G."/>
            <person name="Martin F."/>
            <person name="Kauserud H."/>
        </authorList>
    </citation>
    <scope>NUCLEOTIDE SEQUENCE</scope>
    <source>
        <strain evidence="1">CBHHK067</strain>
    </source>
</reference>